<keyword evidence="2" id="KW-1185">Reference proteome</keyword>
<organism evidence="1 2">
    <name type="scientific">Lepagella muris</name>
    <dbReference type="NCBI Taxonomy" id="3032870"/>
    <lineage>
        <taxon>Bacteria</taxon>
        <taxon>Pseudomonadati</taxon>
        <taxon>Bacteroidota</taxon>
        <taxon>Bacteroidia</taxon>
        <taxon>Bacteroidales</taxon>
        <taxon>Muribaculaceae</taxon>
        <taxon>Lepagella</taxon>
    </lineage>
</organism>
<reference evidence="1" key="1">
    <citation type="submission" date="2019-04" db="EMBL/GenBank/DDBJ databases">
        <title>Microbes associate with the intestines of laboratory mice.</title>
        <authorList>
            <person name="Navarre W."/>
            <person name="Wong E."/>
            <person name="Huang K."/>
            <person name="Tropini C."/>
            <person name="Ng K."/>
            <person name="Yu B."/>
        </authorList>
    </citation>
    <scope>NUCLEOTIDE SEQUENCE</scope>
    <source>
        <strain evidence="1">NM04_E33</strain>
    </source>
</reference>
<accession>A0AC61RGG8</accession>
<gene>
    <name evidence="1" type="ORF">E5331_04830</name>
</gene>
<protein>
    <submittedName>
        <fullName evidence="1">Uncharacterized protein</fullName>
    </submittedName>
</protein>
<sequence>MGKLYTTITALLLAVGAIHAAPPSGYEWWFDNDISSVQTGSISGDKEEFTIDVSSLPKGMHRFNCRLSSEDNVWGSIYTTTFYTVSNTVGVSGYEWWIDNGYETKTIGEISEDNLSFPVDLSDLVPGMHRFNCRLNTVDGEYGSIYSKYFYTVSNKSGAKGYEYWFDNRYSSKVTGSISENTLTFPVEITDLVPGMHYFNCRLENGYGEWGSVYRSVFFTTGNYRDAVAYEYWIDNNYKEKASGDLTDGDNLYTIDVTGLRKGLHRFNYRIRTTGGEWGSVYSTYFYCTALGSFATDYEYWLDDDYSNRVAGDCHSNATSFNVDLSGLDRRKEVHYFNIRMRNGDEWGSVHRKLIVLPKETRKAPIIGYAHSLNGNNLGYVKIENGLTDSLAFMVDIPDSIFSLQDKKLKFDGDVVSVEGGDSLHYALQLDTELGLSSPTLYSVEVSRSFSATAVPIKVNSLHEFEKPAFGEFAVAKFTSSGTPLYFRADQEAILQIYRNGERVAQVAAKDLKSMAILTLEEGEYFAVLRDVPKNEENSADKFTFHLMSTPNIVPTPTIEFVNERVTIRCAREDAEIYYTLNDSVPTVESLRYAEPFPLKHNAVVKAMASVPKSDIQPSDIVVLRVDSFTVANPVIRMDNLDIVIVSDTIEGVKTHYTLDGTEPTVQSVVYETPFRLGEDATVRARSFKEGYNASEIVEYVYTHSLHVTKAPIISVENGIVTLTVETEGSELYYGIDNDNPEAMSLYESPFEMNVNGVIYAQARMSGMYDSEIVSYEVNGNKVPTPVIRYLDTKYVSITCDNQDVDIYYTTDESAPTTASTKYEGEFEFDRNGVIKAIAVDNTGKLDDSNIAELVIDTNKVANPIIRIENLAVVIIPDQHIGVHTYYTLDGSEPTESSEEYGAPFMLSGNVTVRARSYKEGYTPSGITDFGYSHNVYVTKAPVISVEDHTVTLTAQTEGSELYYGIDNDDPAAMRRYESPFKMNVNGIIYAQARMSGMYDSEIVSYEINGNKLPLPNVTYDEYSKLVEMEFTYADSEIYYTTDGSAPTTASTKYEEAFEFDRNGVIKAIAVDPSGKLDNSNIAELVIDSNTVDDPLIRVENMAVVIVSDLHAGVHTYYTLDGSEPTETSTEYGAPFMLSGNTTVRARSYKEGYNPSSITDFGYVHSTYTVKTPVISADGNTISIAAQTEGSSIYCAVNNNDPVAMSLYESPFTMSENGIIYAQARKTGMYDSEVVSYELIVQKTKAPYGRYDKATKLLSLHSDTEGAVISYSDNGASDWIQYSEPILIEGNRRIYAKALAPNYLESDVAEIVVSEFKCQGVEIVYNGRYVTLTTSEEGAEIRYTLDGGDPTAGEKYTGRIDAGGLCTVKAVTVKDNYMNSDVAEYVVRAYGDEEHAETAEAGILSECYGWADSSLLASIDRFSVAGPLNEADYALLRAMTSLRHLDLKNASTPILADNAFAGMGLVSVSLPSDVASYGENLFSGNTMLCAVIWNAPKAIIKSGFRPAGENPNILLYLNDNVENDVAVSEKMNLIVNGNSDAVTLHDRYPFHAPLKFDAAHVEFVRNFSKVTEIGGTSGWETLTLPFDVQTVTASSGEILPFASTGSGAYRYWLFEPSGTGWQRTDAIDAYKPYLIAMPNHPWYYDEYIINGDVTFESDNVTIEATPEPEGFAYKGSTEMWATYMPRAASNSIYLLNDDSEYGYAPGSVFQSGIRDARPFECYLTSESGALRMPVFESSDVEDIMAELGTKIWVENHDLLIRSGISQRMRIFDTVGQLVRIADVTAGEVCRVHDLAPGIYIIGQMKIMVK</sequence>
<evidence type="ECO:0000313" key="2">
    <source>
        <dbReference type="Proteomes" id="UP000306319"/>
    </source>
</evidence>
<dbReference type="EMBL" id="SRYB01000005">
    <property type="protein sequence ID" value="TGY79704.1"/>
    <property type="molecule type" value="Genomic_DNA"/>
</dbReference>
<dbReference type="Proteomes" id="UP000306319">
    <property type="component" value="Unassembled WGS sequence"/>
</dbReference>
<name>A0AC61RGG8_9BACT</name>
<comment type="caution">
    <text evidence="1">The sequence shown here is derived from an EMBL/GenBank/DDBJ whole genome shotgun (WGS) entry which is preliminary data.</text>
</comment>
<proteinExistence type="predicted"/>
<evidence type="ECO:0000313" key="1">
    <source>
        <dbReference type="EMBL" id="TGY79704.1"/>
    </source>
</evidence>